<gene>
    <name evidence="2" type="ORF">H9637_15425</name>
</gene>
<comment type="caution">
    <text evidence="2">The sequence shown here is derived from an EMBL/GenBank/DDBJ whole genome shotgun (WGS) entry which is preliminary data.</text>
</comment>
<feature type="domain" description="Phospholipase C/D" evidence="1">
    <location>
        <begin position="6"/>
        <end position="163"/>
    </location>
</feature>
<dbReference type="Pfam" id="PF00882">
    <property type="entry name" value="Zn_dep_PLPC"/>
    <property type="match status" value="1"/>
</dbReference>
<reference evidence="2 3" key="1">
    <citation type="submission" date="2020-08" db="EMBL/GenBank/DDBJ databases">
        <title>A Genomic Blueprint of the Chicken Gut Microbiome.</title>
        <authorList>
            <person name="Gilroy R."/>
            <person name="Ravi A."/>
            <person name="Getino M."/>
            <person name="Pursley I."/>
            <person name="Horton D.L."/>
            <person name="Alikhan N.-F."/>
            <person name="Baker D."/>
            <person name="Gharbi K."/>
            <person name="Hall N."/>
            <person name="Watson M."/>
            <person name="Adriaenssens E.M."/>
            <person name="Foster-Nyarko E."/>
            <person name="Jarju S."/>
            <person name="Secka A."/>
            <person name="Antonio M."/>
            <person name="Oren A."/>
            <person name="Chaudhuri R."/>
            <person name="La Ragione R.M."/>
            <person name="Hildebrand F."/>
            <person name="Pallen M.J."/>
        </authorList>
    </citation>
    <scope>NUCLEOTIDE SEQUENCE [LARGE SCALE GENOMIC DNA]</scope>
    <source>
        <strain evidence="2 3">N37</strain>
    </source>
</reference>
<dbReference type="EMBL" id="JACSQB010000138">
    <property type="protein sequence ID" value="MBD8048410.1"/>
    <property type="molecule type" value="Genomic_DNA"/>
</dbReference>
<accession>A0ABR8YVY8</accession>
<sequence length="201" mass="24080">MPNINTHIAFTEILHFELSEKLENSYFLLGNIAPDCFLYKNNNYLNCKAHYKNDINNNCQCKLFLKDKCFNVTNEEKSFILGYYSHLWLDNYFTNNEHILRTYVTTKDNTVRKKSFSQNLLFYDNKIINNKLNIDEINSTVFKYFKNHYVVSEKDMKKIFNDCIKLFEESVNYKDFLVLDEEKYINFLNLASSKLLKDIEK</sequence>
<feature type="non-terminal residue" evidence="2">
    <location>
        <position position="201"/>
    </location>
</feature>
<evidence type="ECO:0000313" key="2">
    <source>
        <dbReference type="EMBL" id="MBD8048410.1"/>
    </source>
</evidence>
<protein>
    <submittedName>
        <fullName evidence="2">Zinc dependent phospholipase C family protein</fullName>
    </submittedName>
</protein>
<dbReference type="RefSeq" id="WP_191741362.1">
    <property type="nucleotide sequence ID" value="NZ_JACSQB010000138.1"/>
</dbReference>
<evidence type="ECO:0000313" key="3">
    <source>
        <dbReference type="Proteomes" id="UP000627166"/>
    </source>
</evidence>
<proteinExistence type="predicted"/>
<keyword evidence="3" id="KW-1185">Reference proteome</keyword>
<dbReference type="Proteomes" id="UP000627166">
    <property type="component" value="Unassembled WGS sequence"/>
</dbReference>
<dbReference type="InterPro" id="IPR029002">
    <property type="entry name" value="PLPC/GPLD1"/>
</dbReference>
<organism evidence="2 3">
    <name type="scientific">Clostridium faecium</name>
    <dbReference type="NCBI Taxonomy" id="2762223"/>
    <lineage>
        <taxon>Bacteria</taxon>
        <taxon>Bacillati</taxon>
        <taxon>Bacillota</taxon>
        <taxon>Clostridia</taxon>
        <taxon>Eubacteriales</taxon>
        <taxon>Clostridiaceae</taxon>
        <taxon>Clostridium</taxon>
    </lineage>
</organism>
<name>A0ABR8YVY8_9CLOT</name>
<evidence type="ECO:0000259" key="1">
    <source>
        <dbReference type="Pfam" id="PF00882"/>
    </source>
</evidence>